<dbReference type="FunFam" id="1.20.1560.10:FF:000069">
    <property type="entry name" value="Multidrug ABC transporter ATP-binding protein"/>
    <property type="match status" value="1"/>
</dbReference>
<evidence type="ECO:0000256" key="9">
    <source>
        <dbReference type="ARBA" id="ARBA00022967"/>
    </source>
</evidence>
<dbReference type="InterPro" id="IPR003439">
    <property type="entry name" value="ABC_transporter-like_ATP-bd"/>
</dbReference>
<feature type="transmembrane region" description="Helical" evidence="13">
    <location>
        <begin position="268"/>
        <end position="287"/>
    </location>
</feature>
<feature type="transmembrane region" description="Helical" evidence="13">
    <location>
        <begin position="142"/>
        <end position="159"/>
    </location>
</feature>
<dbReference type="Pfam" id="PF00005">
    <property type="entry name" value="ABC_tran"/>
    <property type="match status" value="1"/>
</dbReference>
<gene>
    <name evidence="16" type="ORF">EIH03_06570</name>
</gene>
<dbReference type="PROSITE" id="PS50893">
    <property type="entry name" value="ABC_TRANSPORTER_2"/>
    <property type="match status" value="1"/>
</dbReference>
<dbReference type="InterPro" id="IPR003593">
    <property type="entry name" value="AAA+_ATPase"/>
</dbReference>
<evidence type="ECO:0000256" key="11">
    <source>
        <dbReference type="ARBA" id="ARBA00023136"/>
    </source>
</evidence>
<comment type="subcellular location">
    <subcellularLocation>
        <location evidence="1">Cell membrane</location>
        <topology evidence="1">Multi-pass membrane protein</topology>
    </subcellularLocation>
</comment>
<reference evidence="16 17" key="1">
    <citation type="submission" date="2018-11" db="EMBL/GenBank/DDBJ databases">
        <title>Genomic profiling of Staphylococcus species from a Poultry farm system in KwaZulu-Natal, South Africa.</title>
        <authorList>
            <person name="Amoako D.G."/>
            <person name="Somboro A.M."/>
            <person name="Abia A.L.K."/>
            <person name="Bester L.A."/>
            <person name="Essack S.Y."/>
        </authorList>
    </citation>
    <scope>NUCLEOTIDE SEQUENCE [LARGE SCALE GENOMIC DNA]</scope>
    <source>
        <strain evidence="16 17">SA12</strain>
    </source>
</reference>
<accession>A0AB37XV22</accession>
<feature type="domain" description="ABC transporter" evidence="14">
    <location>
        <begin position="340"/>
        <end position="585"/>
    </location>
</feature>
<dbReference type="GO" id="GO:0015421">
    <property type="term" value="F:ABC-type oligopeptide transporter activity"/>
    <property type="evidence" value="ECO:0007669"/>
    <property type="project" value="TreeGrafter"/>
</dbReference>
<evidence type="ECO:0000259" key="14">
    <source>
        <dbReference type="PROSITE" id="PS50893"/>
    </source>
</evidence>
<feature type="transmembrane region" description="Helical" evidence="13">
    <location>
        <begin position="165"/>
        <end position="182"/>
    </location>
</feature>
<keyword evidence="6 13" id="KW-0812">Transmembrane</keyword>
<comment type="function">
    <text evidence="12">May be involved in multidrug export. Transmembrane domains (TMD) form a pore in the cell membrane and the ATP-binding domain (NBD) is responsible for energy generation.</text>
</comment>
<evidence type="ECO:0000256" key="12">
    <source>
        <dbReference type="ARBA" id="ARBA00025074"/>
    </source>
</evidence>
<evidence type="ECO:0000256" key="6">
    <source>
        <dbReference type="ARBA" id="ARBA00022692"/>
    </source>
</evidence>
<dbReference type="CDD" id="cd03251">
    <property type="entry name" value="ABCC_MsbA"/>
    <property type="match status" value="1"/>
</dbReference>
<evidence type="ECO:0000256" key="2">
    <source>
        <dbReference type="ARBA" id="ARBA00005417"/>
    </source>
</evidence>
<dbReference type="InterPro" id="IPR027417">
    <property type="entry name" value="P-loop_NTPase"/>
</dbReference>
<comment type="caution">
    <text evidence="16">The sequence shown here is derived from an EMBL/GenBank/DDBJ whole genome shotgun (WGS) entry which is preliminary data.</text>
</comment>
<dbReference type="GO" id="GO:0005886">
    <property type="term" value="C:plasma membrane"/>
    <property type="evidence" value="ECO:0007669"/>
    <property type="project" value="UniProtKB-SubCell"/>
</dbReference>
<dbReference type="PROSITE" id="PS50929">
    <property type="entry name" value="ABC_TM1F"/>
    <property type="match status" value="1"/>
</dbReference>
<evidence type="ECO:0000256" key="8">
    <source>
        <dbReference type="ARBA" id="ARBA00022840"/>
    </source>
</evidence>
<dbReference type="PANTHER" id="PTHR43394:SF1">
    <property type="entry name" value="ATP-BINDING CASSETTE SUB-FAMILY B MEMBER 10, MITOCHONDRIAL"/>
    <property type="match status" value="1"/>
</dbReference>
<dbReference type="EMBL" id="RQTF01000106">
    <property type="protein sequence ID" value="RZI07340.1"/>
    <property type="molecule type" value="Genomic_DNA"/>
</dbReference>
<evidence type="ECO:0000256" key="4">
    <source>
        <dbReference type="ARBA" id="ARBA00022448"/>
    </source>
</evidence>
<evidence type="ECO:0000256" key="7">
    <source>
        <dbReference type="ARBA" id="ARBA00022741"/>
    </source>
</evidence>
<dbReference type="InterPro" id="IPR036640">
    <property type="entry name" value="ABC1_TM_sf"/>
</dbReference>
<evidence type="ECO:0000256" key="5">
    <source>
        <dbReference type="ARBA" id="ARBA00022475"/>
    </source>
</evidence>
<organism evidence="16 17">
    <name type="scientific">Staphylococcus aureus</name>
    <dbReference type="NCBI Taxonomy" id="1280"/>
    <lineage>
        <taxon>Bacteria</taxon>
        <taxon>Bacillati</taxon>
        <taxon>Bacillota</taxon>
        <taxon>Bacilli</taxon>
        <taxon>Bacillales</taxon>
        <taxon>Staphylococcaceae</taxon>
        <taxon>Staphylococcus</taxon>
    </lineage>
</organism>
<protein>
    <submittedName>
        <fullName evidence="16">SAV1866 family putative multidrug efflux ABC transporter</fullName>
    </submittedName>
</protein>
<keyword evidence="8" id="KW-0067">ATP-binding</keyword>
<dbReference type="FunFam" id="3.40.50.300:FF:000218">
    <property type="entry name" value="Multidrug ABC transporter ATP-binding protein"/>
    <property type="match status" value="1"/>
</dbReference>
<comment type="similarity">
    <text evidence="2">Belongs to the ABC transporter superfamily.</text>
</comment>
<dbReference type="SUPFAM" id="SSF52540">
    <property type="entry name" value="P-loop containing nucleoside triphosphate hydrolases"/>
    <property type="match status" value="1"/>
</dbReference>
<dbReference type="SUPFAM" id="SSF90123">
    <property type="entry name" value="ABC transporter transmembrane region"/>
    <property type="match status" value="1"/>
</dbReference>
<dbReference type="CDD" id="cd18554">
    <property type="entry name" value="ABC_6TM_Sav1866_like"/>
    <property type="match status" value="1"/>
</dbReference>
<proteinExistence type="inferred from homology"/>
<dbReference type="InterPro" id="IPR017871">
    <property type="entry name" value="ABC_transporter-like_CS"/>
</dbReference>
<dbReference type="Proteomes" id="UP000294017">
    <property type="component" value="Unassembled WGS sequence"/>
</dbReference>
<keyword evidence="7" id="KW-0547">Nucleotide-binding</keyword>
<evidence type="ECO:0000259" key="15">
    <source>
        <dbReference type="PROSITE" id="PS50929"/>
    </source>
</evidence>
<feature type="transmembrane region" description="Helical" evidence="13">
    <location>
        <begin position="56"/>
        <end position="73"/>
    </location>
</feature>
<feature type="domain" description="ABC transmembrane type-1" evidence="15">
    <location>
        <begin position="17"/>
        <end position="306"/>
    </location>
</feature>
<dbReference type="InterPro" id="IPR011527">
    <property type="entry name" value="ABC1_TM_dom"/>
</dbReference>
<dbReference type="InterPro" id="IPR039421">
    <property type="entry name" value="Type_1_exporter"/>
</dbReference>
<dbReference type="RefSeq" id="WP_130114788.1">
    <property type="nucleotide sequence ID" value="NZ_CAXKUV010000002.1"/>
</dbReference>
<keyword evidence="4" id="KW-0813">Transport</keyword>
<evidence type="ECO:0000313" key="17">
    <source>
        <dbReference type="Proteomes" id="UP000294017"/>
    </source>
</evidence>
<evidence type="ECO:0000256" key="3">
    <source>
        <dbReference type="ARBA" id="ARBA00011738"/>
    </source>
</evidence>
<evidence type="ECO:0000256" key="10">
    <source>
        <dbReference type="ARBA" id="ARBA00022989"/>
    </source>
</evidence>
<keyword evidence="5" id="KW-1003">Cell membrane</keyword>
<dbReference type="SMART" id="SM00382">
    <property type="entry name" value="AAA"/>
    <property type="match status" value="1"/>
</dbReference>
<dbReference type="Gene3D" id="1.20.1560.10">
    <property type="entry name" value="ABC transporter type 1, transmembrane domain"/>
    <property type="match status" value="1"/>
</dbReference>
<name>A0AB37XV22_STAAU</name>
<dbReference type="Gene3D" id="3.40.50.300">
    <property type="entry name" value="P-loop containing nucleotide triphosphate hydrolases"/>
    <property type="match status" value="1"/>
</dbReference>
<dbReference type="PROSITE" id="PS00211">
    <property type="entry name" value="ABC_TRANSPORTER_1"/>
    <property type="match status" value="1"/>
</dbReference>
<dbReference type="AlphaFoldDB" id="A0AB37XV22"/>
<dbReference type="PANTHER" id="PTHR43394">
    <property type="entry name" value="ATP-DEPENDENT PERMEASE MDL1, MITOCHONDRIAL"/>
    <property type="match status" value="1"/>
</dbReference>
<evidence type="ECO:0000256" key="13">
    <source>
        <dbReference type="SAM" id="Phobius"/>
    </source>
</evidence>
<feature type="transmembrane region" description="Helical" evidence="13">
    <location>
        <begin position="12"/>
        <end position="36"/>
    </location>
</feature>
<sequence length="588" mass="65997">MIKRYLQFVKPYKYRIFATIIVGIIKFGIPMLIPLLIKYAIDGVINNHALTTDEKVHHLTIAIGIALFIFVIVRPPIEFIRQYLAQWTSNKILYDIRKKLYNHLQALSARFYANNQVGQVISRVINDVEQTKDFILTGLMNIWLDCITIIIALSIMFFLDVKLTLAALFIFPFYILTVYVFFGRLRKLTRERSQALAEVQGFLHERVQGISVVKSFAIEDNEAKNFDKKNTNFLTRALKHTRWNAYSFAAINTVTDIGPIIVIGVGAYLAISGSITVGTLAAFVGYLELLFGPLRRLVASFTTLTQSFASMDRVFQLIDEDYDIKNGVGAQPIEIKQGRIDIDHVSFQYNDNEAPILKDINLSIEKGETVAFVGMSGGGKSTLINLIPRFYDVTSGQILIDGHNIKDFLTGSLRNQIGLVQQDNILFSDTVKDNILFSDTVKENILLGRPTATDEEVVEAAKMANAHDFIMNLPQGYDTEVGERGVKLSGGQKQRLSIARIFLNNPPILILDEATSALDLESESIIQEALDVLSKDRTTLIVAHRLSTITHADKIVVIENGHIVETGTHRELIAKQGAYEHLYSIQNL</sequence>
<evidence type="ECO:0000313" key="16">
    <source>
        <dbReference type="EMBL" id="RZI07340.1"/>
    </source>
</evidence>
<comment type="subunit">
    <text evidence="3">Homodimer.</text>
</comment>
<dbReference type="GO" id="GO:0016887">
    <property type="term" value="F:ATP hydrolysis activity"/>
    <property type="evidence" value="ECO:0007669"/>
    <property type="project" value="InterPro"/>
</dbReference>
<dbReference type="Pfam" id="PF00664">
    <property type="entry name" value="ABC_membrane"/>
    <property type="match status" value="1"/>
</dbReference>
<keyword evidence="9" id="KW-1278">Translocase</keyword>
<evidence type="ECO:0000256" key="1">
    <source>
        <dbReference type="ARBA" id="ARBA00004651"/>
    </source>
</evidence>
<dbReference type="GO" id="GO:0005524">
    <property type="term" value="F:ATP binding"/>
    <property type="evidence" value="ECO:0007669"/>
    <property type="project" value="UniProtKB-KW"/>
</dbReference>
<keyword evidence="11 13" id="KW-0472">Membrane</keyword>
<keyword evidence="10 13" id="KW-1133">Transmembrane helix</keyword>